<reference evidence="7" key="1">
    <citation type="submission" date="2020-11" db="EMBL/GenBank/DDBJ databases">
        <authorList>
            <person name="Tran Van P."/>
        </authorList>
    </citation>
    <scope>NUCLEOTIDE SEQUENCE</scope>
</reference>
<dbReference type="InterPro" id="IPR050596">
    <property type="entry name" value="AspAT/PAT-like"/>
</dbReference>
<comment type="similarity">
    <text evidence="2">Belongs to the class-I pyridoxal-phosphate-dependent aminotransferase family.</text>
</comment>
<evidence type="ECO:0000256" key="5">
    <source>
        <dbReference type="ARBA" id="ARBA00022898"/>
    </source>
</evidence>
<keyword evidence="5" id="KW-0663">Pyridoxal phosphate</keyword>
<evidence type="ECO:0000256" key="2">
    <source>
        <dbReference type="ARBA" id="ARBA00007441"/>
    </source>
</evidence>
<evidence type="ECO:0000256" key="1">
    <source>
        <dbReference type="ARBA" id="ARBA00001933"/>
    </source>
</evidence>
<dbReference type="InterPro" id="IPR015424">
    <property type="entry name" value="PyrdxlP-dep_Trfase"/>
</dbReference>
<dbReference type="Gene3D" id="3.90.1150.10">
    <property type="entry name" value="Aspartate Aminotransferase, domain 1"/>
    <property type="match status" value="1"/>
</dbReference>
<evidence type="ECO:0000259" key="6">
    <source>
        <dbReference type="Pfam" id="PF00155"/>
    </source>
</evidence>
<dbReference type="InterPro" id="IPR004838">
    <property type="entry name" value="NHTrfase_class1_PyrdxlP-BS"/>
</dbReference>
<dbReference type="AlphaFoldDB" id="A0A7R8WTL4"/>
<evidence type="ECO:0000313" key="7">
    <source>
        <dbReference type="EMBL" id="CAD7237923.1"/>
    </source>
</evidence>
<name>A0A7R8WTL4_9CRUS</name>
<organism evidence="7">
    <name type="scientific">Cyprideis torosa</name>
    <dbReference type="NCBI Taxonomy" id="163714"/>
    <lineage>
        <taxon>Eukaryota</taxon>
        <taxon>Metazoa</taxon>
        <taxon>Ecdysozoa</taxon>
        <taxon>Arthropoda</taxon>
        <taxon>Crustacea</taxon>
        <taxon>Oligostraca</taxon>
        <taxon>Ostracoda</taxon>
        <taxon>Podocopa</taxon>
        <taxon>Podocopida</taxon>
        <taxon>Cytherocopina</taxon>
        <taxon>Cytheroidea</taxon>
        <taxon>Cytherideidae</taxon>
        <taxon>Cyprideis</taxon>
    </lineage>
</organism>
<dbReference type="GO" id="GO:0006520">
    <property type="term" value="P:amino acid metabolic process"/>
    <property type="evidence" value="ECO:0007669"/>
    <property type="project" value="InterPro"/>
</dbReference>
<dbReference type="InterPro" id="IPR015422">
    <property type="entry name" value="PyrdxlP-dep_Trfase_small"/>
</dbReference>
<comment type="cofactor">
    <cofactor evidence="1">
        <name>pyridoxal 5'-phosphate</name>
        <dbReference type="ChEBI" id="CHEBI:597326"/>
    </cofactor>
</comment>
<dbReference type="CDD" id="cd00609">
    <property type="entry name" value="AAT_like"/>
    <property type="match status" value="1"/>
</dbReference>
<keyword evidence="4" id="KW-0808">Transferase</keyword>
<protein>
    <recommendedName>
        <fullName evidence="6">Aminotransferase class I/classII large domain-containing protein</fullName>
    </recommendedName>
</protein>
<evidence type="ECO:0000256" key="3">
    <source>
        <dbReference type="ARBA" id="ARBA00022576"/>
    </source>
</evidence>
<dbReference type="Gene3D" id="3.40.640.10">
    <property type="entry name" value="Type I PLP-dependent aspartate aminotransferase-like (Major domain)"/>
    <property type="match status" value="1"/>
</dbReference>
<sequence length="277" mass="30230">MVLLAEGEPVIVDCPAEAQFKMTAAQLEAAITPKTKWLILNSPSNPTGSGYTRKDMKALTDVLLKHEHVWVMSDDMYEHLVYDDFEFVTPAQIEPKLKDRILTVNGVSKAYSMTGWRIGYAGGPAELIKAMKKIQGQSTSNPSSISQAAAAEALNGDQSFMKEWIAAFKARRDIVVELLNQCEGIECPTPEGAFYVYPSCAALMGKKTPEGKVIETDEDFVTYMLEFQGVACVHGAAFGLSPHFRISYATSEDALREACKRIKTACDALEGATEAAA</sequence>
<dbReference type="EMBL" id="OB693710">
    <property type="protein sequence ID" value="CAD7237923.1"/>
    <property type="molecule type" value="Genomic_DNA"/>
</dbReference>
<gene>
    <name evidence="7" type="ORF">CTOB1V02_LOCUS15738</name>
</gene>
<keyword evidence="3" id="KW-0032">Aminotransferase</keyword>
<dbReference type="InterPro" id="IPR015421">
    <property type="entry name" value="PyrdxlP-dep_Trfase_major"/>
</dbReference>
<evidence type="ECO:0000256" key="4">
    <source>
        <dbReference type="ARBA" id="ARBA00022679"/>
    </source>
</evidence>
<dbReference type="PANTHER" id="PTHR46383">
    <property type="entry name" value="ASPARTATE AMINOTRANSFERASE"/>
    <property type="match status" value="1"/>
</dbReference>
<dbReference type="PROSITE" id="PS00105">
    <property type="entry name" value="AA_TRANSFER_CLASS_1"/>
    <property type="match status" value="1"/>
</dbReference>
<dbReference type="InterPro" id="IPR004839">
    <property type="entry name" value="Aminotransferase_I/II_large"/>
</dbReference>
<dbReference type="PANTHER" id="PTHR46383:SF1">
    <property type="entry name" value="ASPARTATE AMINOTRANSFERASE"/>
    <property type="match status" value="1"/>
</dbReference>
<accession>A0A7R8WTL4</accession>
<dbReference type="GO" id="GO:0008483">
    <property type="term" value="F:transaminase activity"/>
    <property type="evidence" value="ECO:0007669"/>
    <property type="project" value="UniProtKB-KW"/>
</dbReference>
<dbReference type="GO" id="GO:0030170">
    <property type="term" value="F:pyridoxal phosphate binding"/>
    <property type="evidence" value="ECO:0007669"/>
    <property type="project" value="InterPro"/>
</dbReference>
<proteinExistence type="inferred from homology"/>
<dbReference type="Pfam" id="PF00155">
    <property type="entry name" value="Aminotran_1_2"/>
    <property type="match status" value="1"/>
</dbReference>
<dbReference type="OrthoDB" id="10055408at2759"/>
<feature type="domain" description="Aminotransferase class I/classII large" evidence="6">
    <location>
        <begin position="4"/>
        <end position="262"/>
    </location>
</feature>
<dbReference type="SUPFAM" id="SSF53383">
    <property type="entry name" value="PLP-dependent transferases"/>
    <property type="match status" value="1"/>
</dbReference>